<protein>
    <submittedName>
        <fullName evidence="2">DUF2269 domain-containing protein</fullName>
    </submittedName>
</protein>
<evidence type="ECO:0000313" key="3">
    <source>
        <dbReference type="Proteomes" id="UP000679690"/>
    </source>
</evidence>
<reference evidence="2 3" key="1">
    <citation type="submission" date="2021-03" db="EMBL/GenBank/DDBJ databases">
        <title>Actinoplanes flavus sp. nov., a novel actinomycete isolated from Coconut Palm rhizosphere soil.</title>
        <authorList>
            <person name="Luo X."/>
        </authorList>
    </citation>
    <scope>NUCLEOTIDE SEQUENCE [LARGE SCALE GENOMIC DNA]</scope>
    <source>
        <strain evidence="2 3">NEAU-H7</strain>
    </source>
</reference>
<accession>A0ABS3UFY5</accession>
<sequence>MTLPVGWRRAGLLVHIAASVGWLGAVAASLVLAGLAVTAADPRTVNAVYLILELLGWYVLVPFGIASLITGLAQSMITVWGLVRHYWVVVKLVLTAFAVAVLLLYTRTLDALADTARLAADGGPPMTATASPLVHASGAAILLLIALALSVYKPRGLTPAGHRRRRSAGTG</sequence>
<keyword evidence="1" id="KW-0812">Transmembrane</keyword>
<evidence type="ECO:0000256" key="1">
    <source>
        <dbReference type="SAM" id="Phobius"/>
    </source>
</evidence>
<comment type="caution">
    <text evidence="2">The sequence shown here is derived from an EMBL/GenBank/DDBJ whole genome shotgun (WGS) entry which is preliminary data.</text>
</comment>
<feature type="transmembrane region" description="Helical" evidence="1">
    <location>
        <begin position="47"/>
        <end position="73"/>
    </location>
</feature>
<feature type="transmembrane region" description="Helical" evidence="1">
    <location>
        <begin position="12"/>
        <end position="35"/>
    </location>
</feature>
<gene>
    <name evidence="2" type="ORF">J5X75_09215</name>
</gene>
<feature type="transmembrane region" description="Helical" evidence="1">
    <location>
        <begin position="133"/>
        <end position="152"/>
    </location>
</feature>
<dbReference type="EMBL" id="JAGFNS010000005">
    <property type="protein sequence ID" value="MBO3737697.1"/>
    <property type="molecule type" value="Genomic_DNA"/>
</dbReference>
<organism evidence="2 3">
    <name type="scientific">Actinoplanes flavus</name>
    <dbReference type="NCBI Taxonomy" id="2820290"/>
    <lineage>
        <taxon>Bacteria</taxon>
        <taxon>Bacillati</taxon>
        <taxon>Actinomycetota</taxon>
        <taxon>Actinomycetes</taxon>
        <taxon>Micromonosporales</taxon>
        <taxon>Micromonosporaceae</taxon>
        <taxon>Actinoplanes</taxon>
    </lineage>
</organism>
<dbReference type="Proteomes" id="UP000679690">
    <property type="component" value="Unassembled WGS sequence"/>
</dbReference>
<name>A0ABS3UFY5_9ACTN</name>
<proteinExistence type="predicted"/>
<dbReference type="RefSeq" id="WP_208466908.1">
    <property type="nucleotide sequence ID" value="NZ_JAGFNS010000005.1"/>
</dbReference>
<evidence type="ECO:0000313" key="2">
    <source>
        <dbReference type="EMBL" id="MBO3737697.1"/>
    </source>
</evidence>
<keyword evidence="3" id="KW-1185">Reference proteome</keyword>
<keyword evidence="1" id="KW-1133">Transmembrane helix</keyword>
<keyword evidence="1" id="KW-0472">Membrane</keyword>
<feature type="transmembrane region" description="Helical" evidence="1">
    <location>
        <begin position="85"/>
        <end position="105"/>
    </location>
</feature>